<dbReference type="PANTHER" id="PTHR42785">
    <property type="entry name" value="DNA TOPOISOMERASE, TYPE IA, CORE"/>
    <property type="match status" value="1"/>
</dbReference>
<dbReference type="InterPro" id="IPR028612">
    <property type="entry name" value="Topoisom_1_IA"/>
</dbReference>
<proteinExistence type="inferred from homology"/>
<feature type="active site" description="O-(5'-phospho-DNA)-tyrosine intermediate" evidence="8">
    <location>
        <position position="330"/>
    </location>
</feature>
<dbReference type="PANTHER" id="PTHR42785:SF1">
    <property type="entry name" value="DNA TOPOISOMERASE"/>
    <property type="match status" value="1"/>
</dbReference>
<dbReference type="Gene3D" id="1.10.290.10">
    <property type="entry name" value="Topoisomerase I, domain 4"/>
    <property type="match status" value="1"/>
</dbReference>
<evidence type="ECO:0000313" key="12">
    <source>
        <dbReference type="EMBL" id="GAA4284636.1"/>
    </source>
</evidence>
<keyword evidence="5 8" id="KW-0799">Topoisomerase</keyword>
<dbReference type="EMBL" id="BAABAZ010000006">
    <property type="protein sequence ID" value="GAA4284636.1"/>
    <property type="molecule type" value="Genomic_DNA"/>
</dbReference>
<dbReference type="Pfam" id="PF01751">
    <property type="entry name" value="Toprim"/>
    <property type="match status" value="1"/>
</dbReference>
<feature type="region of interest" description="Disordered" evidence="9">
    <location>
        <begin position="368"/>
        <end position="392"/>
    </location>
</feature>
<feature type="site" description="Interaction with DNA" evidence="8">
    <location>
        <position position="158"/>
    </location>
</feature>
<evidence type="ECO:0000256" key="7">
    <source>
        <dbReference type="ARBA" id="ARBA00023235"/>
    </source>
</evidence>
<dbReference type="InterPro" id="IPR005733">
    <property type="entry name" value="TopoI_bac-type"/>
</dbReference>
<feature type="site" description="Interaction with DNA" evidence="8">
    <location>
        <position position="332"/>
    </location>
</feature>
<feature type="site" description="Interaction with DNA" evidence="8">
    <location>
        <position position="161"/>
    </location>
</feature>
<dbReference type="InterPro" id="IPR013826">
    <property type="entry name" value="Topo_IA_cen_sub3"/>
</dbReference>
<dbReference type="Gene3D" id="3.40.50.140">
    <property type="match status" value="1"/>
</dbReference>
<comment type="caution">
    <text evidence="12">The sequence shown here is derived from an EMBL/GenBank/DDBJ whole genome shotgun (WGS) entry which is preliminary data.</text>
</comment>
<feature type="site" description="Interaction with DNA" evidence="8">
    <location>
        <position position="39"/>
    </location>
</feature>
<dbReference type="Gene3D" id="2.70.20.10">
    <property type="entry name" value="Topoisomerase I, domain 3"/>
    <property type="match status" value="1"/>
</dbReference>
<evidence type="ECO:0000313" key="13">
    <source>
        <dbReference type="Proteomes" id="UP001501586"/>
    </source>
</evidence>
<evidence type="ECO:0000256" key="1">
    <source>
        <dbReference type="ARBA" id="ARBA00000213"/>
    </source>
</evidence>
<organism evidence="12 13">
    <name type="scientific">Brevibacterium daeguense</name>
    <dbReference type="NCBI Taxonomy" id="909936"/>
    <lineage>
        <taxon>Bacteria</taxon>
        <taxon>Bacillati</taxon>
        <taxon>Actinomycetota</taxon>
        <taxon>Actinomycetes</taxon>
        <taxon>Micrococcales</taxon>
        <taxon>Brevibacteriaceae</taxon>
        <taxon>Brevibacterium</taxon>
    </lineage>
</organism>
<feature type="site" description="Interaction with DNA" evidence="8">
    <location>
        <position position="157"/>
    </location>
</feature>
<feature type="site" description="Interaction with DNA" evidence="8">
    <location>
        <position position="166"/>
    </location>
</feature>
<dbReference type="InterPro" id="IPR013497">
    <property type="entry name" value="Topo_IA_cen"/>
</dbReference>
<dbReference type="InterPro" id="IPR006171">
    <property type="entry name" value="TOPRIM_dom"/>
</dbReference>
<feature type="region of interest" description="Interaction with DNA" evidence="8">
    <location>
        <begin position="181"/>
        <end position="186"/>
    </location>
</feature>
<dbReference type="InterPro" id="IPR023406">
    <property type="entry name" value="Topo_IA_AS"/>
</dbReference>
<dbReference type="PROSITE" id="PS00396">
    <property type="entry name" value="TOPO_IA_1"/>
    <property type="match status" value="1"/>
</dbReference>
<comment type="subunit">
    <text evidence="8">Monomer.</text>
</comment>
<feature type="compositionally biased region" description="Low complexity" evidence="9">
    <location>
        <begin position="883"/>
        <end position="944"/>
    </location>
</feature>
<dbReference type="InterPro" id="IPR023405">
    <property type="entry name" value="Topo_IA_core_domain"/>
</dbReference>
<evidence type="ECO:0000259" key="10">
    <source>
        <dbReference type="PROSITE" id="PS50880"/>
    </source>
</evidence>
<dbReference type="PROSITE" id="PS50880">
    <property type="entry name" value="TOPRIM"/>
    <property type="match status" value="1"/>
</dbReference>
<accession>A0ABP8EL02</accession>
<dbReference type="PRINTS" id="PR00417">
    <property type="entry name" value="PRTPISMRASEI"/>
</dbReference>
<keyword evidence="13" id="KW-1185">Reference proteome</keyword>
<keyword evidence="4" id="KW-0460">Magnesium</keyword>
<evidence type="ECO:0000256" key="2">
    <source>
        <dbReference type="ARBA" id="ARBA00009446"/>
    </source>
</evidence>
<dbReference type="Proteomes" id="UP001501586">
    <property type="component" value="Unassembled WGS sequence"/>
</dbReference>
<evidence type="ECO:0000256" key="9">
    <source>
        <dbReference type="SAM" id="MobiDB-lite"/>
    </source>
</evidence>
<comment type="function">
    <text evidence="8">Releases the supercoiling and torsional tension of DNA, which is introduced during the DNA replication and transcription, by transiently cleaving and rejoining one strand of the DNA duplex. Introduces a single-strand break via transesterification at a target site in duplex DNA. The scissile phosphodiester is attacked by the catalytic tyrosine of the enzyme, resulting in the formation of a DNA-(5'-phosphotyrosyl)-enzyme intermediate and the expulsion of a 3'-OH DNA strand. The free DNA strand then undergoes passage around the unbroken strand, thus removing DNA supercoils. Finally, in the religation step, the DNA 3'-OH attacks the covalent intermediate to expel the active-site tyrosine and restore the DNA phosphodiester backbone.</text>
</comment>
<evidence type="ECO:0000256" key="6">
    <source>
        <dbReference type="ARBA" id="ARBA00023125"/>
    </source>
</evidence>
<dbReference type="NCBIfam" id="TIGR01051">
    <property type="entry name" value="topA_bact"/>
    <property type="match status" value="1"/>
</dbReference>
<dbReference type="SMART" id="SM00493">
    <property type="entry name" value="TOPRIM"/>
    <property type="match status" value="1"/>
</dbReference>
<name>A0ABP8EL02_9MICO</name>
<feature type="compositionally biased region" description="Basic and acidic residues" evidence="9">
    <location>
        <begin position="814"/>
        <end position="831"/>
    </location>
</feature>
<dbReference type="SMART" id="SM00436">
    <property type="entry name" value="TOP1Bc"/>
    <property type="match status" value="1"/>
</dbReference>
<keyword evidence="3" id="KW-0479">Metal-binding</keyword>
<feature type="site" description="Interaction with DNA" evidence="8">
    <location>
        <position position="173"/>
    </location>
</feature>
<sequence length="944" mass="103190">MASTATQPRRLVIVESPTKARTIVGYLGEGYDVEASVGHIRDLPQPSELPADMKKGPFGKFAVDVDHGFEPYYRVDPGKKKKVAELRALLKDADELYLATDEDREGEAIAWHLLEVLKPKIPVKRMVFHEITPEAISRALENTRELDTNLVDAQETRRILDRLYGYEVSPVLWRKVNRGLSAGRVQSVATRLVVERERERMTFVPASYWDLDIELAAPGNGNAFAARLTAYHGTKVASGRDFDDRGQLKSGADVVVLDEAMATELAETLNTTAREALTVSSLETKPYSRRPAAPFTTSTLQQEAGRKLRMSSRHAMRVAQSLYENGYITYMRTDSSSLSAQAISAARRQVSELYGPEYVPDSPRLYASKQKSAQEAHEAIRPAGDSFRTPAQVSNKLSGDEFRLYDLIWKRTVASQMADAKGSTATMRITADLGDSQTAGLTASGTVITFRGFLAAYEEGRDVDRYDTAGGESRLPQVSEGQQLRVDRAEADGHTTAPPPRYTEASLVKTMEELGIGRPSTYAAIISTIQDRGYVRTRGNALVPTWVAFAVVRLLELHFAGLIDYQFTAAMESDLDRVAAGDEDGSEWLSTFYFGDESEDHPGLKPTVDDLGDIDAREINTIPITEGIDLRVGRYGPYLEVAQEEGEEPKRVSVPDELAPDELTADKARELVETYGNGDRELGTDPETGHTVVVKSGRYGPYVTEVLPEEEQTKGSKKVKPRTASLFKSMEPASVTLEQALKLLSLPREVGTDADGTAITVQNGRYGPYLKKGTDSRSLTDEEQIFTITLEEAQEIYAQPKQHGRRAAAPPLREFGEDPESKKPVVVKDGRFGPYVTDGETNATLRKDDSPEAITEARAFELLAEKRAKGPAKKRTTTRKTPAKSTTKRTTAAKKTTTPKKAPAKTGATGKSASGTTRTSTSGATGKSASGTAETSGSSDSSTS</sequence>
<dbReference type="RefSeq" id="WP_236862616.1">
    <property type="nucleotide sequence ID" value="NZ_BAABAZ010000006.1"/>
</dbReference>
<dbReference type="SUPFAM" id="SSF56712">
    <property type="entry name" value="Prokaryotic type I DNA topoisomerase"/>
    <property type="match status" value="1"/>
</dbReference>
<keyword evidence="6 8" id="KW-0238">DNA-binding</keyword>
<evidence type="ECO:0000256" key="4">
    <source>
        <dbReference type="ARBA" id="ARBA00022842"/>
    </source>
</evidence>
<dbReference type="CDD" id="cd00186">
    <property type="entry name" value="TOP1Ac"/>
    <property type="match status" value="1"/>
</dbReference>
<dbReference type="Pfam" id="PF01131">
    <property type="entry name" value="Topoisom_bac"/>
    <property type="match status" value="1"/>
</dbReference>
<dbReference type="InterPro" id="IPR013825">
    <property type="entry name" value="Topo_IA_cen_sub2"/>
</dbReference>
<evidence type="ECO:0000256" key="8">
    <source>
        <dbReference type="HAMAP-Rule" id="MF_00952"/>
    </source>
</evidence>
<feature type="region of interest" description="Disordered" evidence="9">
    <location>
        <begin position="797"/>
        <end position="944"/>
    </location>
</feature>
<reference evidence="13" key="1">
    <citation type="journal article" date="2019" name="Int. J. Syst. Evol. Microbiol.">
        <title>The Global Catalogue of Microorganisms (GCM) 10K type strain sequencing project: providing services to taxonomists for standard genome sequencing and annotation.</title>
        <authorList>
            <consortium name="The Broad Institute Genomics Platform"/>
            <consortium name="The Broad Institute Genome Sequencing Center for Infectious Disease"/>
            <person name="Wu L."/>
            <person name="Ma J."/>
        </authorList>
    </citation>
    <scope>NUCLEOTIDE SEQUENCE [LARGE SCALE GENOMIC DNA]</scope>
    <source>
        <strain evidence="13">JCM 17458</strain>
    </source>
</reference>
<dbReference type="InterPro" id="IPR034149">
    <property type="entry name" value="TOPRIM_TopoI"/>
</dbReference>
<evidence type="ECO:0000256" key="3">
    <source>
        <dbReference type="ARBA" id="ARBA00022723"/>
    </source>
</evidence>
<comment type="catalytic activity">
    <reaction evidence="1 8">
        <text>ATP-independent breakage of single-stranded DNA, followed by passage and rejoining.</text>
        <dbReference type="EC" id="5.6.2.1"/>
    </reaction>
</comment>
<dbReference type="Pfam" id="PF13368">
    <property type="entry name" value="Toprim_C_rpt"/>
    <property type="match status" value="4"/>
</dbReference>
<feature type="domain" description="Topo IA-type catalytic" evidence="11">
    <location>
        <begin position="147"/>
        <end position="600"/>
    </location>
</feature>
<evidence type="ECO:0000259" key="11">
    <source>
        <dbReference type="PROSITE" id="PS52039"/>
    </source>
</evidence>
<dbReference type="PROSITE" id="PS52039">
    <property type="entry name" value="TOPO_IA_2"/>
    <property type="match status" value="1"/>
</dbReference>
<feature type="site" description="Interaction with DNA" evidence="8">
    <location>
        <position position="532"/>
    </location>
</feature>
<dbReference type="InterPro" id="IPR003602">
    <property type="entry name" value="Topo_IA_DNA-bd_dom"/>
</dbReference>
<dbReference type="InterPro" id="IPR000380">
    <property type="entry name" value="Topo_IA"/>
</dbReference>
<dbReference type="EC" id="5.6.2.1" evidence="8"/>
<feature type="compositionally biased region" description="Basic residues" evidence="9">
    <location>
        <begin position="869"/>
        <end position="882"/>
    </location>
</feature>
<dbReference type="InterPro" id="IPR025589">
    <property type="entry name" value="Toprim_C_rpt"/>
</dbReference>
<evidence type="ECO:0000256" key="5">
    <source>
        <dbReference type="ARBA" id="ARBA00023029"/>
    </source>
</evidence>
<dbReference type="HAMAP" id="MF_00952">
    <property type="entry name" value="Topoisom_1_prok"/>
    <property type="match status" value="1"/>
</dbReference>
<comment type="similarity">
    <text evidence="2 8">Belongs to the type IA topoisomerase family.</text>
</comment>
<protein>
    <recommendedName>
        <fullName evidence="8">DNA topoisomerase 1</fullName>
        <ecNumber evidence="8">5.6.2.1</ecNumber>
    </recommendedName>
    <alternativeName>
        <fullName evidence="8">DNA topoisomerase I</fullName>
    </alternativeName>
</protein>
<dbReference type="Gene3D" id="1.10.460.10">
    <property type="entry name" value="Topoisomerase I, domain 2"/>
    <property type="match status" value="1"/>
</dbReference>
<dbReference type="CDD" id="cd03363">
    <property type="entry name" value="TOPRIM_TopoIA_TopoI"/>
    <property type="match status" value="1"/>
</dbReference>
<dbReference type="SMART" id="SM00437">
    <property type="entry name" value="TOP1Ac"/>
    <property type="match status" value="1"/>
</dbReference>
<feature type="domain" description="Toprim" evidence="10">
    <location>
        <begin position="9"/>
        <end position="132"/>
    </location>
</feature>
<gene>
    <name evidence="8 12" type="primary">topA</name>
    <name evidence="12" type="ORF">GCM10022261_21670</name>
</gene>
<dbReference type="InterPro" id="IPR003601">
    <property type="entry name" value="Topo_IA_2"/>
</dbReference>
<keyword evidence="7 8" id="KW-0413">Isomerase</keyword>
<dbReference type="InterPro" id="IPR013824">
    <property type="entry name" value="Topo_IA_cen_sub1"/>
</dbReference>